<proteinExistence type="inferred from homology"/>
<keyword evidence="9" id="KW-1185">Reference proteome</keyword>
<evidence type="ECO:0000256" key="2">
    <source>
        <dbReference type="ARBA" id="ARBA00007532"/>
    </source>
</evidence>
<evidence type="ECO:0000313" key="9">
    <source>
        <dbReference type="Proteomes" id="UP001442841"/>
    </source>
</evidence>
<comment type="similarity">
    <text evidence="2">Belongs to the class-I pyridine nucleotide-disulfide oxidoreductase family.</text>
</comment>
<dbReference type="InterPro" id="IPR001100">
    <property type="entry name" value="Pyr_nuc-diS_OxRdtase"/>
</dbReference>
<evidence type="ECO:0000256" key="3">
    <source>
        <dbReference type="ARBA" id="ARBA00022630"/>
    </source>
</evidence>
<keyword evidence="4" id="KW-0274">FAD</keyword>
<dbReference type="InterPro" id="IPR016156">
    <property type="entry name" value="FAD/NAD-linked_Rdtase_dimer_sf"/>
</dbReference>
<gene>
    <name evidence="8" type="ORF">AADG42_02530</name>
</gene>
<name>A0ABZ3FM50_9ACTN</name>
<dbReference type="PANTHER" id="PTHR22912:SF151">
    <property type="entry name" value="DIHYDROLIPOYL DEHYDROGENASE, MITOCHONDRIAL"/>
    <property type="match status" value="1"/>
</dbReference>
<dbReference type="Pfam" id="PF02852">
    <property type="entry name" value="Pyr_redox_dim"/>
    <property type="match status" value="1"/>
</dbReference>
<dbReference type="InterPro" id="IPR036188">
    <property type="entry name" value="FAD/NAD-bd_sf"/>
</dbReference>
<dbReference type="InterPro" id="IPR023753">
    <property type="entry name" value="FAD/NAD-binding_dom"/>
</dbReference>
<sequence length="473" mass="49799">MGTPEVFDFVVIGAGPVGENFAQYATEGTDLTAVLIEQELVGGECSYWACMPSKALLRPIEVETTAQHLPGVRGAELDPEALLARRDDWVSHYDDTGQVDWAEGAGIRVIRGVGRLSGERQVTVETADRMVVLEARQAVVLATGSEAVVPEVYAASAPWGSRDATGVREVPARLAIVGGGVVACEAAVWMNALGSEVTMLVRGDRLLPRTEPFASDLVRDALVDSGIDVRLEADVSECRRDDARDAGVGRIHGGEVQLTVAGDEVVVDELLVATGRQPRLADVGLETVGLEPRGIADRPDWLVLVGDVSGEAPLTHWGKYRARVLGEQLAARAEGRPEPVAPDEVPVPQVVFTDPQVASVGLTEEAARKACANVVVAKVDWSSAGGAALLRDDATGAAQIVVDRASGCVVGATFVGSGAGELIHAATIAVAGRVPVHVLRHAVPSYPTASELWLRLLESLPQDLRRGTVGAQD</sequence>
<dbReference type="GO" id="GO:0016491">
    <property type="term" value="F:oxidoreductase activity"/>
    <property type="evidence" value="ECO:0007669"/>
    <property type="project" value="UniProtKB-KW"/>
</dbReference>
<feature type="domain" description="Pyridine nucleotide-disulphide oxidoreductase dimerisation" evidence="6">
    <location>
        <begin position="347"/>
        <end position="452"/>
    </location>
</feature>
<dbReference type="EMBL" id="CP154795">
    <property type="protein sequence ID" value="XAN06230.1"/>
    <property type="molecule type" value="Genomic_DNA"/>
</dbReference>
<dbReference type="PIRSF" id="PIRSF000350">
    <property type="entry name" value="Mercury_reductase_MerA"/>
    <property type="match status" value="1"/>
</dbReference>
<organism evidence="8 9">
    <name type="scientific">Ammonicoccus fulvus</name>
    <dbReference type="NCBI Taxonomy" id="3138240"/>
    <lineage>
        <taxon>Bacteria</taxon>
        <taxon>Bacillati</taxon>
        <taxon>Actinomycetota</taxon>
        <taxon>Actinomycetes</taxon>
        <taxon>Propionibacteriales</taxon>
        <taxon>Propionibacteriaceae</taxon>
        <taxon>Ammonicoccus</taxon>
    </lineage>
</organism>
<feature type="domain" description="FAD/NAD(P)-binding" evidence="7">
    <location>
        <begin position="7"/>
        <end position="291"/>
    </location>
</feature>
<protein>
    <submittedName>
        <fullName evidence="8">NAD(P)/FAD-dependent oxidoreductase</fullName>
        <ecNumber evidence="8">1.-.-.-</ecNumber>
    </submittedName>
</protein>
<dbReference type="RefSeq" id="WP_425307662.1">
    <property type="nucleotide sequence ID" value="NZ_CP154795.1"/>
</dbReference>
<dbReference type="PRINTS" id="PR00411">
    <property type="entry name" value="PNDRDTASEI"/>
</dbReference>
<dbReference type="SUPFAM" id="SSF55424">
    <property type="entry name" value="FAD/NAD-linked reductases, dimerisation (C-terminal) domain"/>
    <property type="match status" value="1"/>
</dbReference>
<accession>A0ABZ3FM50</accession>
<keyword evidence="8" id="KW-0560">Oxidoreductase</keyword>
<dbReference type="Proteomes" id="UP001442841">
    <property type="component" value="Chromosome"/>
</dbReference>
<evidence type="ECO:0000259" key="7">
    <source>
        <dbReference type="Pfam" id="PF07992"/>
    </source>
</evidence>
<reference evidence="8 9" key="1">
    <citation type="submission" date="2024-04" db="EMBL/GenBank/DDBJ databases">
        <title>Isolation of an actinomycete strain from pig manure.</title>
        <authorList>
            <person name="Gong T."/>
            <person name="Yu Z."/>
            <person name="An M."/>
            <person name="Wei C."/>
            <person name="Yang W."/>
            <person name="Liu L."/>
        </authorList>
    </citation>
    <scope>NUCLEOTIDE SEQUENCE [LARGE SCALE GENOMIC DNA]</scope>
    <source>
        <strain evidence="8 9">ZF39</strain>
    </source>
</reference>
<keyword evidence="5" id="KW-0520">NAD</keyword>
<dbReference type="SUPFAM" id="SSF51905">
    <property type="entry name" value="FAD/NAD(P)-binding domain"/>
    <property type="match status" value="1"/>
</dbReference>
<keyword evidence="3" id="KW-0285">Flavoprotein</keyword>
<dbReference type="InterPro" id="IPR004099">
    <property type="entry name" value="Pyr_nucl-diS_OxRdtase_dimer"/>
</dbReference>
<evidence type="ECO:0000256" key="1">
    <source>
        <dbReference type="ARBA" id="ARBA00001974"/>
    </source>
</evidence>
<dbReference type="Gene3D" id="3.30.390.30">
    <property type="match status" value="1"/>
</dbReference>
<evidence type="ECO:0000313" key="8">
    <source>
        <dbReference type="EMBL" id="XAN06230.1"/>
    </source>
</evidence>
<dbReference type="EC" id="1.-.-.-" evidence="8"/>
<dbReference type="Pfam" id="PF07992">
    <property type="entry name" value="Pyr_redox_2"/>
    <property type="match status" value="1"/>
</dbReference>
<dbReference type="PANTHER" id="PTHR22912">
    <property type="entry name" value="DISULFIDE OXIDOREDUCTASE"/>
    <property type="match status" value="1"/>
</dbReference>
<evidence type="ECO:0000256" key="4">
    <source>
        <dbReference type="ARBA" id="ARBA00022827"/>
    </source>
</evidence>
<dbReference type="Gene3D" id="3.50.50.60">
    <property type="entry name" value="FAD/NAD(P)-binding domain"/>
    <property type="match status" value="2"/>
</dbReference>
<evidence type="ECO:0000259" key="6">
    <source>
        <dbReference type="Pfam" id="PF02852"/>
    </source>
</evidence>
<evidence type="ECO:0000256" key="5">
    <source>
        <dbReference type="ARBA" id="ARBA00023027"/>
    </source>
</evidence>
<dbReference type="PRINTS" id="PR00368">
    <property type="entry name" value="FADPNR"/>
</dbReference>
<comment type="cofactor">
    <cofactor evidence="1">
        <name>FAD</name>
        <dbReference type="ChEBI" id="CHEBI:57692"/>
    </cofactor>
</comment>
<dbReference type="InterPro" id="IPR050151">
    <property type="entry name" value="Class-I_Pyr_Nuc-Dis_Oxidored"/>
</dbReference>